<comment type="caution">
    <text evidence="2">The sequence shown here is derived from an EMBL/GenBank/DDBJ whole genome shotgun (WGS) entry which is preliminary data.</text>
</comment>
<name>A0ABU2NGM6_9PSEU</name>
<evidence type="ECO:0000259" key="1">
    <source>
        <dbReference type="Pfam" id="PF01590"/>
    </source>
</evidence>
<gene>
    <name evidence="2" type="ORF">RM445_19660</name>
</gene>
<dbReference type="Gene3D" id="3.30.450.40">
    <property type="match status" value="1"/>
</dbReference>
<feature type="domain" description="GAF" evidence="1">
    <location>
        <begin position="97"/>
        <end position="213"/>
    </location>
</feature>
<protein>
    <submittedName>
        <fullName evidence="2">GAF domain-containing protein</fullName>
    </submittedName>
</protein>
<accession>A0ABU2NGM6</accession>
<evidence type="ECO:0000313" key="2">
    <source>
        <dbReference type="EMBL" id="MDT0351744.1"/>
    </source>
</evidence>
<proteinExistence type="predicted"/>
<dbReference type="RefSeq" id="WP_311558176.1">
    <property type="nucleotide sequence ID" value="NZ_JAVREJ010000014.1"/>
</dbReference>
<reference evidence="3" key="1">
    <citation type="submission" date="2023-07" db="EMBL/GenBank/DDBJ databases">
        <title>30 novel species of actinomycetes from the DSMZ collection.</title>
        <authorList>
            <person name="Nouioui I."/>
        </authorList>
    </citation>
    <scope>NUCLEOTIDE SEQUENCE [LARGE SCALE GENOMIC DNA]</scope>
    <source>
        <strain evidence="3">DSM 45834</strain>
    </source>
</reference>
<organism evidence="2 3">
    <name type="scientific">Pseudonocardia charpentierae</name>
    <dbReference type="NCBI Taxonomy" id="3075545"/>
    <lineage>
        <taxon>Bacteria</taxon>
        <taxon>Bacillati</taxon>
        <taxon>Actinomycetota</taxon>
        <taxon>Actinomycetes</taxon>
        <taxon>Pseudonocardiales</taxon>
        <taxon>Pseudonocardiaceae</taxon>
        <taxon>Pseudonocardia</taxon>
    </lineage>
</organism>
<dbReference type="InterPro" id="IPR003018">
    <property type="entry name" value="GAF"/>
</dbReference>
<dbReference type="Pfam" id="PF01590">
    <property type="entry name" value="GAF"/>
    <property type="match status" value="1"/>
</dbReference>
<dbReference type="Proteomes" id="UP001183202">
    <property type="component" value="Unassembled WGS sequence"/>
</dbReference>
<sequence>MDDGVWAVRRGTDLRSHAHLLHRTHEAMLTGHTLPAAPRGVVARSWTRMQADGHDPDRASAGDPVGVDDVERRRRASPLHGVLPGLRASLAAVADEAQHIMVVTDADGVVLWRDGCNGVRRRADVLGFTEGATWTETAVGTNAIGTAMVERAAVQLFSAEHYQRSLHSWTCTAAPVHDPRTGALLGIVDISGPAATVHPAAVALVGTAVRLAEADLWRQREAGLEALRVTAAPILRRVGGPAAVVDHDGWVAAVSGAIGTARVAVPVQGERCMVPGIGSCVPEPVPGGWLLRRDEFGAVPTRLRLDLRSRPPHAVVEGSAVWRHPLTPRHAELLALLMRAGPAGMDAFALSSAVFGDDRHAVTVRAEVSRLRRRLGGILLARPYRIAPNIVVQPCDPAAVRALRPPRPSAT</sequence>
<keyword evidence="3" id="KW-1185">Reference proteome</keyword>
<dbReference type="EMBL" id="JAVREJ010000014">
    <property type="protein sequence ID" value="MDT0351744.1"/>
    <property type="molecule type" value="Genomic_DNA"/>
</dbReference>
<dbReference type="InterPro" id="IPR029016">
    <property type="entry name" value="GAF-like_dom_sf"/>
</dbReference>
<evidence type="ECO:0000313" key="3">
    <source>
        <dbReference type="Proteomes" id="UP001183202"/>
    </source>
</evidence>